<proteinExistence type="predicted"/>
<sequence length="65" mass="7352">MERTDASLSFHEDLPGSSFSEQFLLVLIPEDVPHGLEAVRKPKALGSLLRWGTRLNRMVELLFIS</sequence>
<reference evidence="1" key="1">
    <citation type="journal article" date="2023" name="Antonie Van Leeuwenhoek">
        <title>Mesoterricola silvestris gen. nov., sp. nov., Mesoterricola sediminis sp. nov., Geothrix oryzae sp. nov., Geothrix edaphica sp. nov., Geothrix rubra sp. nov., and Geothrix limicola sp. nov., six novel members of Acidobacteriota isolated from soils.</title>
        <authorList>
            <person name="Itoh H."/>
            <person name="Sugisawa Y."/>
            <person name="Mise K."/>
            <person name="Xu Z."/>
            <person name="Kuniyasu M."/>
            <person name="Ushijima N."/>
            <person name="Kawano K."/>
            <person name="Kobayashi E."/>
            <person name="Shiratori Y."/>
            <person name="Masuda Y."/>
            <person name="Senoo K."/>
        </authorList>
    </citation>
    <scope>NUCLEOTIDE SEQUENCE</scope>
    <source>
        <strain evidence="1">Red802</strain>
    </source>
</reference>
<dbReference type="EMBL" id="BSDC01000001">
    <property type="protein sequence ID" value="GLH65728.1"/>
    <property type="molecule type" value="Genomic_DNA"/>
</dbReference>
<protein>
    <submittedName>
        <fullName evidence="1">Uncharacterized protein</fullName>
    </submittedName>
</protein>
<organism evidence="1 2">
    <name type="scientific">Geothrix edaphica</name>
    <dbReference type="NCBI Taxonomy" id="2927976"/>
    <lineage>
        <taxon>Bacteria</taxon>
        <taxon>Pseudomonadati</taxon>
        <taxon>Acidobacteriota</taxon>
        <taxon>Holophagae</taxon>
        <taxon>Holophagales</taxon>
        <taxon>Holophagaceae</taxon>
        <taxon>Geothrix</taxon>
    </lineage>
</organism>
<evidence type="ECO:0000313" key="1">
    <source>
        <dbReference type="EMBL" id="GLH65728.1"/>
    </source>
</evidence>
<comment type="caution">
    <text evidence="1">The sequence shown here is derived from an EMBL/GenBank/DDBJ whole genome shotgun (WGS) entry which is preliminary data.</text>
</comment>
<keyword evidence="2" id="KW-1185">Reference proteome</keyword>
<dbReference type="Proteomes" id="UP001165044">
    <property type="component" value="Unassembled WGS sequence"/>
</dbReference>
<name>A0ABQ5PTS7_9BACT</name>
<evidence type="ECO:0000313" key="2">
    <source>
        <dbReference type="Proteomes" id="UP001165044"/>
    </source>
</evidence>
<gene>
    <name evidence="1" type="ORF">GETHED_00920</name>
</gene>
<accession>A0ABQ5PTS7</accession>